<feature type="region of interest" description="Disordered" evidence="1">
    <location>
        <begin position="350"/>
        <end position="371"/>
    </location>
</feature>
<dbReference type="SUPFAM" id="SSF55729">
    <property type="entry name" value="Acyl-CoA N-acyltransferases (Nat)"/>
    <property type="match status" value="1"/>
</dbReference>
<evidence type="ECO:0000259" key="2">
    <source>
        <dbReference type="PROSITE" id="PS51186"/>
    </source>
</evidence>
<evidence type="ECO:0000313" key="3">
    <source>
        <dbReference type="EMBL" id="TBU57195.1"/>
    </source>
</evidence>
<dbReference type="Gene3D" id="3.40.630.30">
    <property type="match status" value="1"/>
</dbReference>
<dbReference type="EMBL" id="ML145140">
    <property type="protein sequence ID" value="TBU57195.1"/>
    <property type="molecule type" value="Genomic_DNA"/>
</dbReference>
<keyword evidence="4" id="KW-1185">Reference proteome</keyword>
<dbReference type="PROSITE" id="PS51186">
    <property type="entry name" value="GNAT"/>
    <property type="match status" value="1"/>
</dbReference>
<feature type="compositionally biased region" description="Basic and acidic residues" evidence="1">
    <location>
        <begin position="360"/>
        <end position="370"/>
    </location>
</feature>
<protein>
    <recommendedName>
        <fullName evidence="2">N-acetyltransferase domain-containing protein</fullName>
    </recommendedName>
</protein>
<feature type="domain" description="N-acetyltransferase" evidence="2">
    <location>
        <begin position="173"/>
        <end position="346"/>
    </location>
</feature>
<evidence type="ECO:0000313" key="4">
    <source>
        <dbReference type="Proteomes" id="UP000292082"/>
    </source>
</evidence>
<proteinExistence type="predicted"/>
<dbReference type="GO" id="GO:0016747">
    <property type="term" value="F:acyltransferase activity, transferring groups other than amino-acyl groups"/>
    <property type="evidence" value="ECO:0007669"/>
    <property type="project" value="InterPro"/>
</dbReference>
<sequence>MSDLRFVRFDDVRTFLEVTKQADDYLMKNSGALSIYDYLGAPTDPTRVFYLAIYRETLLMTLVYGIKEGFPWILSGHRRAEDVLTPETLTLAVTLLANSISTLQFADPSIVSPLRVFGVEEPVNAFLTAWVGIQRGRGQRIRLKPNPTTVFVTYATRNTLTPLPPRTLMSPQHIISRASMSDLESLMPLYMNFFSTKSWPTQIIPTEALTRLQRELPTGLFWVCRTDGIMSAFAELGSVSPRTITIRTVYVPPEHRQRGVAEALVHTITRYYVGLGAGAMAVVPPGPPPEGVKEQVKLNVADAAAEELYRRLGFLLPHQSPDGRALTGGIDPATGRPGWYRSIWRESEQEPDTSIRRARRNEGTPRKRDTSSFPDVYIYWI</sequence>
<dbReference type="InterPro" id="IPR000182">
    <property type="entry name" value="GNAT_dom"/>
</dbReference>
<name>A0A4Q9PS87_9APHY</name>
<dbReference type="Pfam" id="PF13508">
    <property type="entry name" value="Acetyltransf_7"/>
    <property type="match status" value="1"/>
</dbReference>
<organism evidence="3 4">
    <name type="scientific">Dichomitus squalens</name>
    <dbReference type="NCBI Taxonomy" id="114155"/>
    <lineage>
        <taxon>Eukaryota</taxon>
        <taxon>Fungi</taxon>
        <taxon>Dikarya</taxon>
        <taxon>Basidiomycota</taxon>
        <taxon>Agaricomycotina</taxon>
        <taxon>Agaricomycetes</taxon>
        <taxon>Polyporales</taxon>
        <taxon>Polyporaceae</taxon>
        <taxon>Dichomitus</taxon>
    </lineage>
</organism>
<gene>
    <name evidence="3" type="ORF">BD310DRAFT_907295</name>
</gene>
<dbReference type="Proteomes" id="UP000292082">
    <property type="component" value="Unassembled WGS sequence"/>
</dbReference>
<accession>A0A4Q9PS87</accession>
<dbReference type="InterPro" id="IPR016181">
    <property type="entry name" value="Acyl_CoA_acyltransferase"/>
</dbReference>
<dbReference type="CDD" id="cd04301">
    <property type="entry name" value="NAT_SF"/>
    <property type="match status" value="1"/>
</dbReference>
<dbReference type="AlphaFoldDB" id="A0A4Q9PS87"/>
<reference evidence="3 4" key="1">
    <citation type="submission" date="2019-01" db="EMBL/GenBank/DDBJ databases">
        <title>Draft genome sequences of three monokaryotic isolates of the white-rot basidiomycete fungus Dichomitus squalens.</title>
        <authorList>
            <consortium name="DOE Joint Genome Institute"/>
            <person name="Lopez S.C."/>
            <person name="Andreopoulos B."/>
            <person name="Pangilinan J."/>
            <person name="Lipzen A."/>
            <person name="Riley R."/>
            <person name="Ahrendt S."/>
            <person name="Ng V."/>
            <person name="Barry K."/>
            <person name="Daum C."/>
            <person name="Grigoriev I.V."/>
            <person name="Hilden K.S."/>
            <person name="Makela M.R."/>
            <person name="de Vries R.P."/>
        </authorList>
    </citation>
    <scope>NUCLEOTIDE SEQUENCE [LARGE SCALE GENOMIC DNA]</scope>
    <source>
        <strain evidence="3 4">CBS 464.89</strain>
    </source>
</reference>
<evidence type="ECO:0000256" key="1">
    <source>
        <dbReference type="SAM" id="MobiDB-lite"/>
    </source>
</evidence>